<dbReference type="EMBL" id="BSYO01000035">
    <property type="protein sequence ID" value="GMH28978.1"/>
    <property type="molecule type" value="Genomic_DNA"/>
</dbReference>
<protein>
    <submittedName>
        <fullName evidence="1">Uncharacterized protein</fullName>
    </submittedName>
</protein>
<organism evidence="1 2">
    <name type="scientific">Nepenthes gracilis</name>
    <name type="common">Slender pitcher plant</name>
    <dbReference type="NCBI Taxonomy" id="150966"/>
    <lineage>
        <taxon>Eukaryota</taxon>
        <taxon>Viridiplantae</taxon>
        <taxon>Streptophyta</taxon>
        <taxon>Embryophyta</taxon>
        <taxon>Tracheophyta</taxon>
        <taxon>Spermatophyta</taxon>
        <taxon>Magnoliopsida</taxon>
        <taxon>eudicotyledons</taxon>
        <taxon>Gunneridae</taxon>
        <taxon>Pentapetalae</taxon>
        <taxon>Caryophyllales</taxon>
        <taxon>Nepenthaceae</taxon>
        <taxon>Nepenthes</taxon>
    </lineage>
</organism>
<name>A0AAD3Y4L4_NEPGR</name>
<proteinExistence type="predicted"/>
<keyword evidence="2" id="KW-1185">Reference proteome</keyword>
<evidence type="ECO:0000313" key="2">
    <source>
        <dbReference type="Proteomes" id="UP001279734"/>
    </source>
</evidence>
<sequence length="186" mass="20569">MVVTILEPEDPIVIIHTESVEMAFWHLLNQFFLLPQSLQLWHFMEPIDPVETAGVHARTPLLLALCHAAGVAFLSVDIEVHECFNRVRVAGTKSRATNTEALSHDTTNRAHKAGKQADFAKERVKTIKDCSDVSYMSGGGREVIEACSYDEDSTIVPTLQLCLRNRGCGCQVLTDSTTMPIMANVD</sequence>
<dbReference type="Proteomes" id="UP001279734">
    <property type="component" value="Unassembled WGS sequence"/>
</dbReference>
<gene>
    <name evidence="1" type="ORF">Nepgr_030821</name>
</gene>
<evidence type="ECO:0000313" key="1">
    <source>
        <dbReference type="EMBL" id="GMH28978.1"/>
    </source>
</evidence>
<accession>A0AAD3Y4L4</accession>
<reference evidence="1" key="1">
    <citation type="submission" date="2023-05" db="EMBL/GenBank/DDBJ databases">
        <title>Nepenthes gracilis genome sequencing.</title>
        <authorList>
            <person name="Fukushima K."/>
        </authorList>
    </citation>
    <scope>NUCLEOTIDE SEQUENCE</scope>
    <source>
        <strain evidence="1">SING2019-196</strain>
    </source>
</reference>
<comment type="caution">
    <text evidence="1">The sequence shown here is derived from an EMBL/GenBank/DDBJ whole genome shotgun (WGS) entry which is preliminary data.</text>
</comment>
<dbReference type="AlphaFoldDB" id="A0AAD3Y4L4"/>